<evidence type="ECO:0000313" key="2">
    <source>
        <dbReference type="Proteomes" id="UP001647509"/>
    </source>
</evidence>
<protein>
    <submittedName>
        <fullName evidence="1">O-antigen translocase</fullName>
    </submittedName>
</protein>
<gene>
    <name evidence="1" type="ORF">KO493_05715</name>
</gene>
<reference evidence="1" key="1">
    <citation type="submission" date="2021-05" db="EMBL/GenBank/DDBJ databases">
        <title>Draft genomes of bacteria isolated from model marine particles.</title>
        <authorList>
            <person name="Datta M.S."/>
            <person name="Schwartzman J.A."/>
            <person name="Enke T.N."/>
            <person name="Saavedra J."/>
            <person name="Cermak N."/>
            <person name="Cordero O.X."/>
        </authorList>
    </citation>
    <scope>NUCLEOTIDE SEQUENCE</scope>
    <source>
        <strain evidence="1">I2M19</strain>
    </source>
</reference>
<name>A0ACC5U789_9FLAO</name>
<proteinExistence type="predicted"/>
<dbReference type="Proteomes" id="UP001647509">
    <property type="component" value="Unassembled WGS sequence"/>
</dbReference>
<sequence>MNIKNLVKGNLLLKITSLNAISIAVKLMVSIFVQRILAVTFGEIGIAKVGQIRNLINIITSTSSLGTLNGVVKYVAEFKEDQSRFSGLFSTAFIFVFTGSIISSGVLLFSASHITMALFDDLEFLEIIRLLALFPFAMGLNMIFLGVINGLSEYKKYTLIDLLSYLLSTVFILIGMYVYGLKGVICALVVSPLLQLVIILCVSGKGLKKIIAIKELVLKVPYVKEMAAFALMSFVSTVVLNYIELNIRTLITEKISIEEAGYWTAMSLISQNYMSFASGLFTLYVIPKFARIYNGQVFKKEVLFIYTTILPIFGTGMLLVYVFRNLIISIVYPNFTGIEPMFKWQLLGDFVRLASWVVAHQFLAKKMVKSFIFTELLSLGLFYFLSKYLVVIFGSVGVVMAHLYRCIIYFVVVIGVVWYYYSYLNDEKPNHVLD</sequence>
<keyword evidence="2" id="KW-1185">Reference proteome</keyword>
<comment type="caution">
    <text evidence="1">The sequence shown here is derived from an EMBL/GenBank/DDBJ whole genome shotgun (WGS) entry which is preliminary data.</text>
</comment>
<dbReference type="EMBL" id="JAHKPD010000011">
    <property type="protein sequence ID" value="MBU2950187.1"/>
    <property type="molecule type" value="Genomic_DNA"/>
</dbReference>
<accession>A0ACC5U789</accession>
<organism evidence="1 2">
    <name type="scientific">Pseudotamlana agarivorans</name>
    <dbReference type="NCBI Taxonomy" id="481183"/>
    <lineage>
        <taxon>Bacteria</taxon>
        <taxon>Pseudomonadati</taxon>
        <taxon>Bacteroidota</taxon>
        <taxon>Flavobacteriia</taxon>
        <taxon>Flavobacteriales</taxon>
        <taxon>Flavobacteriaceae</taxon>
        <taxon>Pseudotamlana</taxon>
    </lineage>
</organism>
<evidence type="ECO:0000313" key="1">
    <source>
        <dbReference type="EMBL" id="MBU2950187.1"/>
    </source>
</evidence>